<feature type="transmembrane region" description="Helical" evidence="1">
    <location>
        <begin position="444"/>
        <end position="460"/>
    </location>
</feature>
<keyword evidence="1" id="KW-0472">Membrane</keyword>
<feature type="transmembrane region" description="Helical" evidence="1">
    <location>
        <begin position="268"/>
        <end position="288"/>
    </location>
</feature>
<feature type="transmembrane region" description="Helical" evidence="1">
    <location>
        <begin position="533"/>
        <end position="551"/>
    </location>
</feature>
<dbReference type="NCBIfam" id="TIGR03662">
    <property type="entry name" value="Chlor_Arch_YYY"/>
    <property type="match status" value="1"/>
</dbReference>
<reference evidence="2 3" key="1">
    <citation type="submission" date="2017-10" db="EMBL/GenBank/DDBJ databases">
        <title>Novel microbial diversity and functional potential in the marine mammal oral microbiome.</title>
        <authorList>
            <person name="Dudek N.K."/>
            <person name="Sun C.L."/>
            <person name="Burstein D."/>
            <person name="Kantor R.S."/>
            <person name="Aliaga Goltsman D.S."/>
            <person name="Bik E.M."/>
            <person name="Thomas B.C."/>
            <person name="Banfield J.F."/>
            <person name="Relman D.A."/>
        </authorList>
    </citation>
    <scope>NUCLEOTIDE SEQUENCE [LARGE SCALE GENOMIC DNA]</scope>
    <source>
        <strain evidence="2">DOLJORAL78_47_16</strain>
    </source>
</reference>
<name>A0A2G6KDC7_9BACT</name>
<feature type="transmembrane region" description="Helical" evidence="1">
    <location>
        <begin position="308"/>
        <end position="325"/>
    </location>
</feature>
<feature type="transmembrane region" description="Helical" evidence="1">
    <location>
        <begin position="563"/>
        <end position="581"/>
    </location>
</feature>
<feature type="transmembrane region" description="Helical" evidence="1">
    <location>
        <begin position="412"/>
        <end position="432"/>
    </location>
</feature>
<dbReference type="AlphaFoldDB" id="A0A2G6KDC7"/>
<organism evidence="2 3">
    <name type="scientific">candidate division KSB3 bacterium</name>
    <dbReference type="NCBI Taxonomy" id="2044937"/>
    <lineage>
        <taxon>Bacteria</taxon>
        <taxon>candidate division KSB3</taxon>
    </lineage>
</organism>
<gene>
    <name evidence="2" type="ORF">CSA56_11180</name>
</gene>
<feature type="transmembrane region" description="Helical" evidence="1">
    <location>
        <begin position="211"/>
        <end position="233"/>
    </location>
</feature>
<evidence type="ECO:0008006" key="4">
    <source>
        <dbReference type="Google" id="ProtNLM"/>
    </source>
</evidence>
<evidence type="ECO:0000256" key="1">
    <source>
        <dbReference type="SAM" id="Phobius"/>
    </source>
</evidence>
<evidence type="ECO:0000313" key="2">
    <source>
        <dbReference type="EMBL" id="PIE33667.1"/>
    </source>
</evidence>
<feature type="transmembrane region" description="Helical" evidence="1">
    <location>
        <begin position="331"/>
        <end position="348"/>
    </location>
</feature>
<sequence length="746" mass="85812">MSSEISYIFTWYLFIVACGWCSFPLAFTLFRHFPDRGFSQAKALGLFLTSYVIWLFSSLGITPYHLHSFLVVLAAYVAFNILLVVLHPREIGRVLRERFALLCGIEVIFLLVFIAAVVIRMYNPDLTGAEKEADFTLLNAILHSDSFPPKDTWFAGAHINYYYLGYVIWANVIKATHISSPVGFNLALATIASLAAVGSFGIVYRFTRTIFSSLLASGMLMIFGNLDGLWQLVQRRGQLWPFDWWNSSRIIPDTINEFPYFSFLLGDLHAHFMVIPFVLPLLGLLAQLAIWQTHAEPEFQGEPQQPKLIYYGMLVVCIALFLGGTSTINGWEQPTYFLLTGLSVYMGLRSSTCWARRPRFLNIGCGLVVWICVGLLSRWLFWPFHQHFVPQIGIKHLQLVSHLQRTEVSDFFIIYGLFLWGLLPVFAERLPVLIPIRRRPSRNIIVLTINAVLLSIALFYTCQTERVFMIAAGISFVTFFIWHRKTGAQSADAFPFLLIFMGFAIVAGCEIIYINDFYGHPLERQNTIFKFYYQAWILLAVGVPVTITPTWKKRDMILRTPRFVWTMILLFLCCACCIYPICATYEKTNHFRGQKQGGLFYIPTLNGISYIAHRHPYEHDALMWIQKNLDKQVVILEATGDPYSFYGRVATTTGRSTVLGWGNHEALWRDQTWQSIQQRTKDITSIYEALDKTHISELLNFYHIDYIYVGTLEQGRYDKEGLQAFAEYFPLVYENAQIKIYQTKVR</sequence>
<comment type="caution">
    <text evidence="2">The sequence shown here is derived from an EMBL/GenBank/DDBJ whole genome shotgun (WGS) entry which is preliminary data.</text>
</comment>
<feature type="transmembrane region" description="Helical" evidence="1">
    <location>
        <begin position="182"/>
        <end position="204"/>
    </location>
</feature>
<keyword evidence="1" id="KW-0812">Transmembrane</keyword>
<feature type="transmembrane region" description="Helical" evidence="1">
    <location>
        <begin position="360"/>
        <end position="381"/>
    </location>
</feature>
<feature type="transmembrane region" description="Helical" evidence="1">
    <location>
        <begin position="6"/>
        <end position="30"/>
    </location>
</feature>
<dbReference type="EMBL" id="PDSK01000096">
    <property type="protein sequence ID" value="PIE33667.1"/>
    <property type="molecule type" value="Genomic_DNA"/>
</dbReference>
<feature type="transmembrane region" description="Helical" evidence="1">
    <location>
        <begin position="99"/>
        <end position="122"/>
    </location>
</feature>
<dbReference type="PANTHER" id="PTHR10790:SF51">
    <property type="entry name" value="TETRATRICOPEPTIDE REPEAT PROTEIN"/>
    <property type="match status" value="1"/>
</dbReference>
<feature type="transmembrane region" description="Helical" evidence="1">
    <location>
        <begin position="494"/>
        <end position="513"/>
    </location>
</feature>
<proteinExistence type="predicted"/>
<dbReference type="PANTHER" id="PTHR10790">
    <property type="entry name" value="TPR-DOMAIN CONTAINING PROTEIN"/>
    <property type="match status" value="1"/>
</dbReference>
<protein>
    <recommendedName>
        <fullName evidence="4">YYY membrane protein</fullName>
    </recommendedName>
</protein>
<feature type="transmembrane region" description="Helical" evidence="1">
    <location>
        <begin position="67"/>
        <end position="87"/>
    </location>
</feature>
<feature type="transmembrane region" description="Helical" evidence="1">
    <location>
        <begin position="466"/>
        <end position="482"/>
    </location>
</feature>
<dbReference type="InterPro" id="IPR018746">
    <property type="entry name" value="DUF2298"/>
</dbReference>
<dbReference type="Proteomes" id="UP000230821">
    <property type="component" value="Unassembled WGS sequence"/>
</dbReference>
<dbReference type="Pfam" id="PF10060">
    <property type="entry name" value="DUF2298"/>
    <property type="match status" value="1"/>
</dbReference>
<accession>A0A2G6KDC7</accession>
<keyword evidence="1" id="KW-1133">Transmembrane helix</keyword>
<evidence type="ECO:0000313" key="3">
    <source>
        <dbReference type="Proteomes" id="UP000230821"/>
    </source>
</evidence>